<evidence type="ECO:0000256" key="6">
    <source>
        <dbReference type="SAM" id="Phobius"/>
    </source>
</evidence>
<reference evidence="9" key="1">
    <citation type="submission" date="2016-10" db="EMBL/GenBank/DDBJ databases">
        <authorList>
            <person name="Varghese N."/>
            <person name="Submissions S."/>
        </authorList>
    </citation>
    <scope>NUCLEOTIDE SEQUENCE [LARGE SCALE GENOMIC DNA]</scope>
    <source>
        <strain evidence="9">DSM 26894</strain>
    </source>
</reference>
<evidence type="ECO:0000256" key="2">
    <source>
        <dbReference type="ARBA" id="ARBA00022475"/>
    </source>
</evidence>
<keyword evidence="3 6" id="KW-0812">Transmembrane</keyword>
<dbReference type="InterPro" id="IPR011577">
    <property type="entry name" value="Cyt_b561_bac/Ni-Hgenase"/>
</dbReference>
<keyword evidence="4 6" id="KW-1133">Transmembrane helix</keyword>
<dbReference type="GO" id="GO:0022904">
    <property type="term" value="P:respiratory electron transport chain"/>
    <property type="evidence" value="ECO:0007669"/>
    <property type="project" value="InterPro"/>
</dbReference>
<dbReference type="Gene3D" id="1.20.950.20">
    <property type="entry name" value="Transmembrane di-heme cytochromes, Chain C"/>
    <property type="match status" value="1"/>
</dbReference>
<keyword evidence="5 6" id="KW-0472">Membrane</keyword>
<organism evidence="8 9">
    <name type="scientific">Alloyangia pacifica</name>
    <dbReference type="NCBI Taxonomy" id="311180"/>
    <lineage>
        <taxon>Bacteria</taxon>
        <taxon>Pseudomonadati</taxon>
        <taxon>Pseudomonadota</taxon>
        <taxon>Alphaproteobacteria</taxon>
        <taxon>Rhodobacterales</taxon>
        <taxon>Roseobacteraceae</taxon>
        <taxon>Alloyangia</taxon>
    </lineage>
</organism>
<dbReference type="EMBL" id="FOZW01000001">
    <property type="protein sequence ID" value="SFS38133.1"/>
    <property type="molecule type" value="Genomic_DNA"/>
</dbReference>
<protein>
    <submittedName>
        <fullName evidence="8">Cytochrome b</fullName>
    </submittedName>
</protein>
<evidence type="ECO:0000256" key="3">
    <source>
        <dbReference type="ARBA" id="ARBA00022692"/>
    </source>
</evidence>
<dbReference type="InterPro" id="IPR051542">
    <property type="entry name" value="Hydrogenase_cytochrome"/>
</dbReference>
<dbReference type="STRING" id="311180.SAMN04488050_101458"/>
<dbReference type="Pfam" id="PF01292">
    <property type="entry name" value="Ni_hydr_CYTB"/>
    <property type="match status" value="1"/>
</dbReference>
<gene>
    <name evidence="8" type="ORF">SAMN04488050_101458</name>
</gene>
<evidence type="ECO:0000256" key="1">
    <source>
        <dbReference type="ARBA" id="ARBA00004651"/>
    </source>
</evidence>
<dbReference type="PANTHER" id="PTHR30485:SF2">
    <property type="entry name" value="BLL0597 PROTEIN"/>
    <property type="match status" value="1"/>
</dbReference>
<keyword evidence="2" id="KW-1003">Cell membrane</keyword>
<feature type="transmembrane region" description="Helical" evidence="6">
    <location>
        <begin position="42"/>
        <end position="60"/>
    </location>
</feature>
<accession>A0A1I6PD93</accession>
<evidence type="ECO:0000256" key="4">
    <source>
        <dbReference type="ARBA" id="ARBA00022989"/>
    </source>
</evidence>
<evidence type="ECO:0000259" key="7">
    <source>
        <dbReference type="Pfam" id="PF01292"/>
    </source>
</evidence>
<evidence type="ECO:0000313" key="8">
    <source>
        <dbReference type="EMBL" id="SFS38133.1"/>
    </source>
</evidence>
<dbReference type="GO" id="GO:0009055">
    <property type="term" value="F:electron transfer activity"/>
    <property type="evidence" value="ECO:0007669"/>
    <property type="project" value="InterPro"/>
</dbReference>
<sequence>MQDHMSRHFIWDPLLRIFHWSLVTLFAANALFDNPESKLHRWIGYTIGGLIALRLVWGFVGPYSARFASFVPTRAGLTQQVTDMATGRRRVHLLHTPLGALMIFNLMLTLCGIIASGVMMTTDAYWGVAWVEELHEALVSWAEVSVVLHIGAVLWESRRTGVNLPKAMVTGVKCVPDDAKIEA</sequence>
<dbReference type="Proteomes" id="UP000199392">
    <property type="component" value="Unassembled WGS sequence"/>
</dbReference>
<evidence type="ECO:0000313" key="9">
    <source>
        <dbReference type="Proteomes" id="UP000199392"/>
    </source>
</evidence>
<keyword evidence="9" id="KW-1185">Reference proteome</keyword>
<dbReference type="SUPFAM" id="SSF81342">
    <property type="entry name" value="Transmembrane di-heme cytochromes"/>
    <property type="match status" value="1"/>
</dbReference>
<dbReference type="InterPro" id="IPR016174">
    <property type="entry name" value="Di-haem_cyt_TM"/>
</dbReference>
<name>A0A1I6PD93_9RHOB</name>
<dbReference type="AlphaFoldDB" id="A0A1I6PD93"/>
<proteinExistence type="predicted"/>
<dbReference type="GO" id="GO:0020037">
    <property type="term" value="F:heme binding"/>
    <property type="evidence" value="ECO:0007669"/>
    <property type="project" value="TreeGrafter"/>
</dbReference>
<feature type="transmembrane region" description="Helical" evidence="6">
    <location>
        <begin position="9"/>
        <end position="30"/>
    </location>
</feature>
<dbReference type="RefSeq" id="WP_245695983.1">
    <property type="nucleotide sequence ID" value="NZ_FNCL01000002.1"/>
</dbReference>
<comment type="subcellular location">
    <subcellularLocation>
        <location evidence="1">Cell membrane</location>
        <topology evidence="1">Multi-pass membrane protein</topology>
    </subcellularLocation>
</comment>
<dbReference type="PANTHER" id="PTHR30485">
    <property type="entry name" value="NI/FE-HYDROGENASE 1 B-TYPE CYTOCHROME SUBUNIT"/>
    <property type="match status" value="1"/>
</dbReference>
<feature type="domain" description="Cytochrome b561 bacterial/Ni-hydrogenase" evidence="7">
    <location>
        <begin position="11"/>
        <end position="171"/>
    </location>
</feature>
<evidence type="ECO:0000256" key="5">
    <source>
        <dbReference type="ARBA" id="ARBA00023136"/>
    </source>
</evidence>
<feature type="transmembrane region" description="Helical" evidence="6">
    <location>
        <begin position="98"/>
        <end position="118"/>
    </location>
</feature>
<dbReference type="GO" id="GO:0005886">
    <property type="term" value="C:plasma membrane"/>
    <property type="evidence" value="ECO:0007669"/>
    <property type="project" value="UniProtKB-SubCell"/>
</dbReference>